<evidence type="ECO:0000256" key="1">
    <source>
        <dbReference type="SAM" id="Phobius"/>
    </source>
</evidence>
<dbReference type="RefSeq" id="WP_157985722.1">
    <property type="nucleotide sequence ID" value="NZ_JALBUU010000125.1"/>
</dbReference>
<name>A0ABS9WC20_9PROT</name>
<proteinExistence type="predicted"/>
<keyword evidence="1" id="KW-0812">Transmembrane</keyword>
<comment type="caution">
    <text evidence="2">The sequence shown here is derived from an EMBL/GenBank/DDBJ whole genome shotgun (WGS) entry which is preliminary data.</text>
</comment>
<feature type="transmembrane region" description="Helical" evidence="1">
    <location>
        <begin position="35"/>
        <end position="56"/>
    </location>
</feature>
<sequence length="58" mass="6018">MTNPVLVAFLLVLLLFALSASLVAMLLNRAPRFPGLAACLVVVAMIGLSWGGAALLTH</sequence>
<evidence type="ECO:0000313" key="3">
    <source>
        <dbReference type="Proteomes" id="UP001201985"/>
    </source>
</evidence>
<dbReference type="Proteomes" id="UP001201985">
    <property type="component" value="Unassembled WGS sequence"/>
</dbReference>
<dbReference type="EMBL" id="JALBUU010000125">
    <property type="protein sequence ID" value="MCI0756859.1"/>
    <property type="molecule type" value="Genomic_DNA"/>
</dbReference>
<keyword evidence="1" id="KW-0472">Membrane</keyword>
<protein>
    <submittedName>
        <fullName evidence="2">Uncharacterized protein</fullName>
    </submittedName>
</protein>
<keyword evidence="1" id="KW-1133">Transmembrane helix</keyword>
<keyword evidence="3" id="KW-1185">Reference proteome</keyword>
<accession>A0ABS9WC20</accession>
<organism evidence="2 3">
    <name type="scientific">Teichococcus vastitatis</name>
    <dbReference type="NCBI Taxonomy" id="2307076"/>
    <lineage>
        <taxon>Bacteria</taxon>
        <taxon>Pseudomonadati</taxon>
        <taxon>Pseudomonadota</taxon>
        <taxon>Alphaproteobacteria</taxon>
        <taxon>Acetobacterales</taxon>
        <taxon>Roseomonadaceae</taxon>
        <taxon>Roseomonas</taxon>
    </lineage>
</organism>
<reference evidence="2 3" key="1">
    <citation type="submission" date="2022-03" db="EMBL/GenBank/DDBJ databases">
        <title>Complete genome analysis of Roseomonas KG 17.1 : a prolific producer of plant growth promoters.</title>
        <authorList>
            <person name="Saadouli I."/>
            <person name="Najjari A."/>
            <person name="Mosbah A."/>
            <person name="Ouzari H.I."/>
        </authorList>
    </citation>
    <scope>NUCLEOTIDE SEQUENCE [LARGE SCALE GENOMIC DNA]</scope>
    <source>
        <strain evidence="2 3">KG17-1</strain>
    </source>
</reference>
<gene>
    <name evidence="2" type="ORF">MON41_24810</name>
</gene>
<evidence type="ECO:0000313" key="2">
    <source>
        <dbReference type="EMBL" id="MCI0756859.1"/>
    </source>
</evidence>